<evidence type="ECO:0000313" key="5">
    <source>
        <dbReference type="EMBL" id="GAG60732.1"/>
    </source>
</evidence>
<evidence type="ECO:0000256" key="1">
    <source>
        <dbReference type="ARBA" id="ARBA00022603"/>
    </source>
</evidence>
<comment type="caution">
    <text evidence="5">The sequence shown here is derived from an EMBL/GenBank/DDBJ whole genome shotgun (WGS) entry which is preliminary data.</text>
</comment>
<gene>
    <name evidence="5" type="ORF">S01H4_00045</name>
</gene>
<feature type="domain" description="Methyltransferase" evidence="4">
    <location>
        <begin position="45"/>
        <end position="144"/>
    </location>
</feature>
<dbReference type="EMBL" id="BART01000004">
    <property type="protein sequence ID" value="GAG60732.1"/>
    <property type="molecule type" value="Genomic_DNA"/>
</dbReference>
<dbReference type="SUPFAM" id="SSF53335">
    <property type="entry name" value="S-adenosyl-L-methionine-dependent methyltransferases"/>
    <property type="match status" value="1"/>
</dbReference>
<proteinExistence type="predicted"/>
<dbReference type="GO" id="GO:0032259">
    <property type="term" value="P:methylation"/>
    <property type="evidence" value="ECO:0007669"/>
    <property type="project" value="UniProtKB-KW"/>
</dbReference>
<evidence type="ECO:0000256" key="2">
    <source>
        <dbReference type="ARBA" id="ARBA00022679"/>
    </source>
</evidence>
<reference evidence="5" key="1">
    <citation type="journal article" date="2014" name="Front. Microbiol.">
        <title>High frequency of phylogenetically diverse reductive dehalogenase-homologous genes in deep subseafloor sedimentary metagenomes.</title>
        <authorList>
            <person name="Kawai M."/>
            <person name="Futagami T."/>
            <person name="Toyoda A."/>
            <person name="Takaki Y."/>
            <person name="Nishi S."/>
            <person name="Hori S."/>
            <person name="Arai W."/>
            <person name="Tsubouchi T."/>
            <person name="Morono Y."/>
            <person name="Uchiyama I."/>
            <person name="Ito T."/>
            <person name="Fujiyama A."/>
            <person name="Inagaki F."/>
            <person name="Takami H."/>
        </authorList>
    </citation>
    <scope>NUCLEOTIDE SEQUENCE</scope>
    <source>
        <strain evidence="5">Expedition CK06-06</strain>
    </source>
</reference>
<dbReference type="PANTHER" id="PTHR43464:SF19">
    <property type="entry name" value="UBIQUINONE BIOSYNTHESIS O-METHYLTRANSFERASE, MITOCHONDRIAL"/>
    <property type="match status" value="1"/>
</dbReference>
<dbReference type="CDD" id="cd02440">
    <property type="entry name" value="AdoMet_MTases"/>
    <property type="match status" value="1"/>
</dbReference>
<protein>
    <recommendedName>
        <fullName evidence="4">Methyltransferase domain-containing protein</fullName>
    </recommendedName>
</protein>
<dbReference type="Pfam" id="PF13649">
    <property type="entry name" value="Methyltransf_25"/>
    <property type="match status" value="1"/>
</dbReference>
<organism evidence="5">
    <name type="scientific">marine sediment metagenome</name>
    <dbReference type="NCBI Taxonomy" id="412755"/>
    <lineage>
        <taxon>unclassified sequences</taxon>
        <taxon>metagenomes</taxon>
        <taxon>ecological metagenomes</taxon>
    </lineage>
</organism>
<dbReference type="InterPro" id="IPR041698">
    <property type="entry name" value="Methyltransf_25"/>
</dbReference>
<dbReference type="GO" id="GO:0008168">
    <property type="term" value="F:methyltransferase activity"/>
    <property type="evidence" value="ECO:0007669"/>
    <property type="project" value="UniProtKB-KW"/>
</dbReference>
<sequence length="250" mass="28087">MRRNEWEEFFDGHAPIYMENCFTKNTVKEVDFILDELNLSPGCSILDMGCGTGRHAAELARRGYQVTGVDISSGMLAEAKKAAQEARVKVEWIHSDATQFISDKLFDAALCLCEGAFSLLCKDDDPIEHDLNILRNVHAALKPGAYFILTALNGFAKIRQFTQKDVEKGIFDPLTMTETCLMDWDTPEGKKSVRTKERGYVPTELVMLFRQAGFEVVHIWGGTAGSWNRQKINLDEIEIMVVAKKSTNIS</sequence>
<keyword evidence="2" id="KW-0808">Transferase</keyword>
<evidence type="ECO:0000259" key="4">
    <source>
        <dbReference type="Pfam" id="PF13649"/>
    </source>
</evidence>
<name>X0ZRQ3_9ZZZZ</name>
<dbReference type="InterPro" id="IPR029063">
    <property type="entry name" value="SAM-dependent_MTases_sf"/>
</dbReference>
<keyword evidence="1" id="KW-0489">Methyltransferase</keyword>
<keyword evidence="3" id="KW-0949">S-adenosyl-L-methionine</keyword>
<dbReference type="PANTHER" id="PTHR43464">
    <property type="entry name" value="METHYLTRANSFERASE"/>
    <property type="match status" value="1"/>
</dbReference>
<evidence type="ECO:0000256" key="3">
    <source>
        <dbReference type="ARBA" id="ARBA00022691"/>
    </source>
</evidence>
<dbReference type="Gene3D" id="3.40.50.150">
    <property type="entry name" value="Vaccinia Virus protein VP39"/>
    <property type="match status" value="1"/>
</dbReference>
<accession>X0ZRQ3</accession>
<dbReference type="AlphaFoldDB" id="X0ZRQ3"/>